<dbReference type="Gene3D" id="1.20.1300.10">
    <property type="entry name" value="Fumarate reductase/succinate dehydrogenase, transmembrane subunit"/>
    <property type="match status" value="1"/>
</dbReference>
<evidence type="ECO:0000256" key="1">
    <source>
        <dbReference type="ARBA" id="ARBA00001971"/>
    </source>
</evidence>
<evidence type="ECO:0000256" key="3">
    <source>
        <dbReference type="ARBA" id="ARBA00004141"/>
    </source>
</evidence>
<protein>
    <recommendedName>
        <fullName evidence="6">Succinate dehydrogenase hydrophobic membrane anchor subunit</fullName>
    </recommendedName>
</protein>
<evidence type="ECO:0000256" key="2">
    <source>
        <dbReference type="ARBA" id="ARBA00004050"/>
    </source>
</evidence>
<feature type="transmembrane region" description="Helical" evidence="16">
    <location>
        <begin position="26"/>
        <end position="46"/>
    </location>
</feature>
<evidence type="ECO:0000256" key="4">
    <source>
        <dbReference type="ARBA" id="ARBA00005163"/>
    </source>
</evidence>
<comment type="subunit">
    <text evidence="5">Part of an enzyme complex containing four subunits: a flavoprotein, an iron-sulfur protein, plus two membrane-anchoring proteins, SdhC and SdhD.</text>
</comment>
<keyword evidence="9" id="KW-0349">Heme</keyword>
<evidence type="ECO:0000313" key="17">
    <source>
        <dbReference type="EMBL" id="THV30581.1"/>
    </source>
</evidence>
<evidence type="ECO:0000313" key="18">
    <source>
        <dbReference type="Proteomes" id="UP000307378"/>
    </source>
</evidence>
<evidence type="ECO:0000256" key="10">
    <source>
        <dbReference type="ARBA" id="ARBA00022692"/>
    </source>
</evidence>
<evidence type="ECO:0000256" key="6">
    <source>
        <dbReference type="ARBA" id="ARBA00019425"/>
    </source>
</evidence>
<evidence type="ECO:0000256" key="8">
    <source>
        <dbReference type="ARBA" id="ARBA00022532"/>
    </source>
</evidence>
<dbReference type="InterPro" id="IPR034804">
    <property type="entry name" value="SQR/QFR_C/D"/>
</dbReference>
<evidence type="ECO:0000256" key="14">
    <source>
        <dbReference type="ARBA" id="ARBA00023004"/>
    </source>
</evidence>
<evidence type="ECO:0000256" key="9">
    <source>
        <dbReference type="ARBA" id="ARBA00022617"/>
    </source>
</evidence>
<evidence type="ECO:0000256" key="5">
    <source>
        <dbReference type="ARBA" id="ARBA00011558"/>
    </source>
</evidence>
<keyword evidence="15 16" id="KW-0472">Membrane</keyword>
<reference evidence="17 18" key="1">
    <citation type="submission" date="2019-04" db="EMBL/GenBank/DDBJ databases">
        <title>genome sequence of strain W3.</title>
        <authorList>
            <person name="Gao J."/>
            <person name="Sun J."/>
        </authorList>
    </citation>
    <scope>NUCLEOTIDE SEQUENCE [LARGE SCALE GENOMIC DNA]</scope>
    <source>
        <strain evidence="17 18">W3</strain>
    </source>
</reference>
<keyword evidence="11" id="KW-0479">Metal-binding</keyword>
<feature type="transmembrane region" description="Helical" evidence="16">
    <location>
        <begin position="52"/>
        <end position="72"/>
    </location>
</feature>
<dbReference type="InterPro" id="IPR000701">
    <property type="entry name" value="SuccDH_FuR_B_TM-su"/>
</dbReference>
<dbReference type="GO" id="GO:0016020">
    <property type="term" value="C:membrane"/>
    <property type="evidence" value="ECO:0007669"/>
    <property type="project" value="UniProtKB-SubCell"/>
</dbReference>
<dbReference type="GO" id="GO:0020037">
    <property type="term" value="F:heme binding"/>
    <property type="evidence" value="ECO:0007669"/>
    <property type="project" value="InterPro"/>
</dbReference>
<comment type="caution">
    <text evidence="17">The sequence shown here is derived from an EMBL/GenBank/DDBJ whole genome shotgun (WGS) entry which is preliminary data.</text>
</comment>
<keyword evidence="7" id="KW-0813">Transport</keyword>
<dbReference type="Pfam" id="PF01127">
    <property type="entry name" value="Sdh_cyt"/>
    <property type="match status" value="1"/>
</dbReference>
<keyword evidence="10 16" id="KW-0812">Transmembrane</keyword>
<dbReference type="RefSeq" id="WP_136543393.1">
    <property type="nucleotide sequence ID" value="NZ_STGU01000024.1"/>
</dbReference>
<accession>A0A4S8PKJ0</accession>
<proteinExistence type="predicted"/>
<evidence type="ECO:0000256" key="15">
    <source>
        <dbReference type="ARBA" id="ARBA00023136"/>
    </source>
</evidence>
<keyword evidence="8" id="KW-0816">Tricarboxylic acid cycle</keyword>
<dbReference type="GO" id="GO:0046872">
    <property type="term" value="F:metal ion binding"/>
    <property type="evidence" value="ECO:0007669"/>
    <property type="project" value="UniProtKB-KW"/>
</dbReference>
<comment type="pathway">
    <text evidence="4">Carbohydrate metabolism; tricarboxylic acid cycle.</text>
</comment>
<keyword evidence="13 16" id="KW-1133">Transmembrane helix</keyword>
<evidence type="ECO:0000256" key="12">
    <source>
        <dbReference type="ARBA" id="ARBA00022982"/>
    </source>
</evidence>
<dbReference type="Proteomes" id="UP000307378">
    <property type="component" value="Unassembled WGS sequence"/>
</dbReference>
<comment type="subcellular location">
    <subcellularLocation>
        <location evidence="3">Membrane</location>
        <topology evidence="3">Multi-pass membrane protein</topology>
    </subcellularLocation>
</comment>
<evidence type="ECO:0000256" key="16">
    <source>
        <dbReference type="SAM" id="Phobius"/>
    </source>
</evidence>
<comment type="cofactor">
    <cofactor evidence="1">
        <name>heme</name>
        <dbReference type="ChEBI" id="CHEBI:30413"/>
    </cofactor>
</comment>
<dbReference type="EMBL" id="STGU01000024">
    <property type="protein sequence ID" value="THV30581.1"/>
    <property type="molecule type" value="Genomic_DNA"/>
</dbReference>
<gene>
    <name evidence="17" type="primary">sdhD</name>
    <name evidence="17" type="ORF">FAA86_22635</name>
</gene>
<sequence>MTTPLGLVRGLGSAKSGTATFIKERLTGLALFFLTPYLMVVLMPVFGQPYPVVLNAIGSLWIGPALVAFLLINATHMALGMRVIIEDYVHTTVLRYALLLLNWAFSWGCCLLAVIAVIRIMFLAVQP</sequence>
<dbReference type="GO" id="GO:0006099">
    <property type="term" value="P:tricarboxylic acid cycle"/>
    <property type="evidence" value="ECO:0007669"/>
    <property type="project" value="UniProtKB-UniPathway"/>
</dbReference>
<dbReference type="AlphaFoldDB" id="A0A4S8PKJ0"/>
<name>A0A4S8PKJ0_9HYPH</name>
<feature type="transmembrane region" description="Helical" evidence="16">
    <location>
        <begin position="93"/>
        <end position="122"/>
    </location>
</feature>
<organism evidence="17 18">
    <name type="scientific">Rhizobium rosettiformans W3</name>
    <dbReference type="NCBI Taxonomy" id="538378"/>
    <lineage>
        <taxon>Bacteria</taxon>
        <taxon>Pseudomonadati</taxon>
        <taxon>Pseudomonadota</taxon>
        <taxon>Alphaproteobacteria</taxon>
        <taxon>Hyphomicrobiales</taxon>
        <taxon>Rhizobiaceae</taxon>
        <taxon>Rhizobium/Agrobacterium group</taxon>
        <taxon>Rhizobium</taxon>
    </lineage>
</organism>
<keyword evidence="12" id="KW-0249">Electron transport</keyword>
<keyword evidence="14" id="KW-0408">Iron</keyword>
<comment type="function">
    <text evidence="2">Membrane-anchoring subunit of succinate dehydrogenase (SDH).</text>
</comment>
<dbReference type="UniPathway" id="UPA00223"/>
<evidence type="ECO:0000256" key="7">
    <source>
        <dbReference type="ARBA" id="ARBA00022448"/>
    </source>
</evidence>
<evidence type="ECO:0000256" key="13">
    <source>
        <dbReference type="ARBA" id="ARBA00022989"/>
    </source>
</evidence>
<evidence type="ECO:0000256" key="11">
    <source>
        <dbReference type="ARBA" id="ARBA00022723"/>
    </source>
</evidence>
<dbReference type="NCBIfam" id="TIGR02968">
    <property type="entry name" value="succ_dehyd_anc"/>
    <property type="match status" value="1"/>
</dbReference>
<dbReference type="InterPro" id="IPR014312">
    <property type="entry name" value="Succ_DH_anchor"/>
</dbReference>
<dbReference type="SUPFAM" id="SSF81343">
    <property type="entry name" value="Fumarate reductase respiratory complex transmembrane subunits"/>
    <property type="match status" value="1"/>
</dbReference>